<feature type="compositionally biased region" description="Polar residues" evidence="1">
    <location>
        <begin position="113"/>
        <end position="128"/>
    </location>
</feature>
<evidence type="ECO:0000313" key="3">
    <source>
        <dbReference type="EMBL" id="QNQ89838.1"/>
    </source>
</evidence>
<protein>
    <submittedName>
        <fullName evidence="3">DUF2771 family protein</fullName>
    </submittedName>
</protein>
<proteinExistence type="predicted"/>
<accession>A0A7H0SMR3</accession>
<organism evidence="3 4">
    <name type="scientific">Corynebacterium poyangense</name>
    <dbReference type="NCBI Taxonomy" id="2684405"/>
    <lineage>
        <taxon>Bacteria</taxon>
        <taxon>Bacillati</taxon>
        <taxon>Actinomycetota</taxon>
        <taxon>Actinomycetes</taxon>
        <taxon>Mycobacteriales</taxon>
        <taxon>Corynebacteriaceae</taxon>
        <taxon>Corynebacterium</taxon>
    </lineage>
</organism>
<dbReference type="Pfam" id="PF10969">
    <property type="entry name" value="DUF2771"/>
    <property type="match status" value="1"/>
</dbReference>
<evidence type="ECO:0000313" key="4">
    <source>
        <dbReference type="Proteomes" id="UP000516320"/>
    </source>
</evidence>
<keyword evidence="4" id="KW-1185">Reference proteome</keyword>
<evidence type="ECO:0000256" key="2">
    <source>
        <dbReference type="SAM" id="Phobius"/>
    </source>
</evidence>
<feature type="transmembrane region" description="Helical" evidence="2">
    <location>
        <begin position="12"/>
        <end position="36"/>
    </location>
</feature>
<dbReference type="Proteomes" id="UP000516320">
    <property type="component" value="Chromosome"/>
</dbReference>
<dbReference type="AlphaFoldDB" id="A0A7H0SMR3"/>
<evidence type="ECO:0000256" key="1">
    <source>
        <dbReference type="SAM" id="MobiDB-lite"/>
    </source>
</evidence>
<keyword evidence="2" id="KW-0472">Membrane</keyword>
<name>A0A7H0SMR3_9CORY</name>
<sequence>MARSRQAKKKSLIQVLALVVAAVIVIVAVIVAQNWWNNRPDPEPRDVSINATVGDRSIEISPYQICEAGVPCPEGDIPSLEVGPDEELTLEIPRAIYNHDWSVVTIYDNPAANDQSNHGPYDTTSLALQGSKDPLEKGGERPRLVVVEITSMMIGHNDQGEETVYQTVWSLNARGADALGK</sequence>
<feature type="region of interest" description="Disordered" evidence="1">
    <location>
        <begin position="113"/>
        <end position="139"/>
    </location>
</feature>
<dbReference type="EMBL" id="CP046884">
    <property type="protein sequence ID" value="QNQ89838.1"/>
    <property type="molecule type" value="Genomic_DNA"/>
</dbReference>
<reference evidence="3 4" key="1">
    <citation type="submission" date="2019-12" db="EMBL/GenBank/DDBJ databases">
        <title>Corynebacterium sp. nov., isolated from feces of the Anser Albifrons in China.</title>
        <authorList>
            <person name="Liu Q."/>
        </authorList>
    </citation>
    <scope>NUCLEOTIDE SEQUENCE [LARGE SCALE GENOMIC DNA]</scope>
    <source>
        <strain evidence="3 4">4H37-19</strain>
    </source>
</reference>
<dbReference type="InterPro" id="IPR024495">
    <property type="entry name" value="DUF2771"/>
</dbReference>
<dbReference type="RefSeq" id="WP_187975295.1">
    <property type="nucleotide sequence ID" value="NZ_CP046884.1"/>
</dbReference>
<dbReference type="KEGG" id="cpoy:GP475_03630"/>
<gene>
    <name evidence="3" type="ORF">GP475_03630</name>
</gene>
<keyword evidence="2" id="KW-0812">Transmembrane</keyword>
<keyword evidence="2" id="KW-1133">Transmembrane helix</keyword>